<dbReference type="PROSITE" id="PS00409">
    <property type="entry name" value="PROKAR_NTER_METHYL"/>
    <property type="match status" value="1"/>
</dbReference>
<accession>A0A094L3E2</accession>
<dbReference type="Proteomes" id="UP000053718">
    <property type="component" value="Unassembled WGS sequence"/>
</dbReference>
<gene>
    <name evidence="2" type="ORF">IDAT_05725</name>
</gene>
<feature type="transmembrane region" description="Helical" evidence="1">
    <location>
        <begin position="7"/>
        <end position="31"/>
    </location>
</feature>
<keyword evidence="1" id="KW-0812">Transmembrane</keyword>
<comment type="caution">
    <text evidence="2">The sequence shown here is derived from an EMBL/GenBank/DDBJ whole genome shotgun (WGS) entry which is preliminary data.</text>
</comment>
<keyword evidence="3" id="KW-1185">Reference proteome</keyword>
<dbReference type="STRING" id="1517416.IDAT_05725"/>
<dbReference type="RefSeq" id="WP_034731663.1">
    <property type="nucleotide sequence ID" value="NZ_JPIN01000005.1"/>
</dbReference>
<keyword evidence="1" id="KW-0472">Membrane</keyword>
<dbReference type="InterPro" id="IPR012902">
    <property type="entry name" value="N_methyl_site"/>
</dbReference>
<reference evidence="2 3" key="1">
    <citation type="submission" date="2014-06" db="EMBL/GenBank/DDBJ databases">
        <title>Draft genome sequence of Idiomarina sp. MCCC 1A10513.</title>
        <authorList>
            <person name="Du J."/>
            <person name="Lai Q."/>
            <person name="Shao Z."/>
        </authorList>
    </citation>
    <scope>NUCLEOTIDE SEQUENCE [LARGE SCALE GENOMIC DNA]</scope>
    <source>
        <strain evidence="2 3">MCCC 1A10513</strain>
    </source>
</reference>
<dbReference type="OrthoDB" id="6237742at2"/>
<evidence type="ECO:0000256" key="1">
    <source>
        <dbReference type="SAM" id="Phobius"/>
    </source>
</evidence>
<evidence type="ECO:0008006" key="4">
    <source>
        <dbReference type="Google" id="ProtNLM"/>
    </source>
</evidence>
<protein>
    <recommendedName>
        <fullName evidence="4">Prepilin-type N-terminal cleavage/methylation domain-containing protein</fullName>
    </recommendedName>
</protein>
<name>A0A094L3E2_9GAMM</name>
<dbReference type="EMBL" id="JPIN01000005">
    <property type="protein sequence ID" value="KFZ29173.1"/>
    <property type="molecule type" value="Genomic_DNA"/>
</dbReference>
<dbReference type="NCBIfam" id="TIGR02532">
    <property type="entry name" value="IV_pilin_GFxxxE"/>
    <property type="match status" value="1"/>
</dbReference>
<dbReference type="Pfam" id="PF07963">
    <property type="entry name" value="N_methyl"/>
    <property type="match status" value="1"/>
</dbReference>
<dbReference type="AlphaFoldDB" id="A0A094L3E2"/>
<evidence type="ECO:0000313" key="2">
    <source>
        <dbReference type="EMBL" id="KFZ29173.1"/>
    </source>
</evidence>
<evidence type="ECO:0000313" key="3">
    <source>
        <dbReference type="Proteomes" id="UP000053718"/>
    </source>
</evidence>
<proteinExistence type="predicted"/>
<keyword evidence="1" id="KW-1133">Transmembrane helix</keyword>
<sequence>MRKQTSGFTLLEILVAMTILFATIVTGMLTYQNNMSNSVKAAEVMHILSQVDAVRSNIRFTLHHEALTSGSDLFSQDVEVSWQAAEQAYVPPAPTMDESGSGFNQYGPRYHLYAITLTMTYGSSQRVFNYEELIWDENMRQPASP</sequence>
<organism evidence="2 3">
    <name type="scientific">Pseudidiomarina atlantica</name>
    <dbReference type="NCBI Taxonomy" id="1517416"/>
    <lineage>
        <taxon>Bacteria</taxon>
        <taxon>Pseudomonadati</taxon>
        <taxon>Pseudomonadota</taxon>
        <taxon>Gammaproteobacteria</taxon>
        <taxon>Alteromonadales</taxon>
        <taxon>Idiomarinaceae</taxon>
        <taxon>Pseudidiomarina</taxon>
    </lineage>
</organism>